<evidence type="ECO:0000313" key="10">
    <source>
        <dbReference type="Proteomes" id="UP000737555"/>
    </source>
</evidence>
<dbReference type="NCBIfam" id="TIGR00229">
    <property type="entry name" value="sensory_box"/>
    <property type="match status" value="1"/>
</dbReference>
<evidence type="ECO:0000259" key="6">
    <source>
        <dbReference type="PROSITE" id="PS50109"/>
    </source>
</evidence>
<evidence type="ECO:0000256" key="5">
    <source>
        <dbReference type="ARBA" id="ARBA00022777"/>
    </source>
</evidence>
<dbReference type="InterPro" id="IPR000700">
    <property type="entry name" value="PAS-assoc_C"/>
</dbReference>
<dbReference type="PROSITE" id="PS50113">
    <property type="entry name" value="PAC"/>
    <property type="match status" value="1"/>
</dbReference>
<feature type="domain" description="Histidine kinase" evidence="6">
    <location>
        <begin position="558"/>
        <end position="764"/>
    </location>
</feature>
<evidence type="ECO:0000256" key="2">
    <source>
        <dbReference type="ARBA" id="ARBA00012438"/>
    </source>
</evidence>
<dbReference type="Gene3D" id="3.30.450.40">
    <property type="match status" value="1"/>
</dbReference>
<dbReference type="Gene3D" id="3.30.450.20">
    <property type="entry name" value="PAS domain"/>
    <property type="match status" value="2"/>
</dbReference>
<dbReference type="EC" id="2.7.13.3" evidence="2"/>
<keyword evidence="4" id="KW-0808">Transferase</keyword>
<dbReference type="SUPFAM" id="SSF55785">
    <property type="entry name" value="PYP-like sensor domain (PAS domain)"/>
    <property type="match status" value="2"/>
</dbReference>
<dbReference type="InterPro" id="IPR013656">
    <property type="entry name" value="PAS_4"/>
</dbReference>
<evidence type="ECO:0000256" key="4">
    <source>
        <dbReference type="ARBA" id="ARBA00022679"/>
    </source>
</evidence>
<comment type="caution">
    <text evidence="9">The sequence shown here is derived from an EMBL/GenBank/DDBJ whole genome shotgun (WGS) entry which is preliminary data.</text>
</comment>
<dbReference type="Pfam" id="PF13185">
    <property type="entry name" value="GAF_2"/>
    <property type="match status" value="1"/>
</dbReference>
<feature type="domain" description="PAS" evidence="7">
    <location>
        <begin position="276"/>
        <end position="325"/>
    </location>
</feature>
<dbReference type="InterPro" id="IPR001610">
    <property type="entry name" value="PAC"/>
</dbReference>
<dbReference type="InterPro" id="IPR005467">
    <property type="entry name" value="His_kinase_dom"/>
</dbReference>
<dbReference type="Gene3D" id="3.30.565.10">
    <property type="entry name" value="Histidine kinase-like ATPase, C-terminal domain"/>
    <property type="match status" value="1"/>
</dbReference>
<dbReference type="SUPFAM" id="SSF55874">
    <property type="entry name" value="ATPase domain of HSP90 chaperone/DNA topoisomerase II/histidine kinase"/>
    <property type="match status" value="1"/>
</dbReference>
<dbReference type="SMART" id="SM00091">
    <property type="entry name" value="PAS"/>
    <property type="match status" value="2"/>
</dbReference>
<accession>A0A8T7H6X2</accession>
<protein>
    <recommendedName>
        <fullName evidence="2">histidine kinase</fullName>
        <ecNumber evidence="2">2.7.13.3</ecNumber>
    </recommendedName>
</protein>
<sequence length="770" mass="86228">MGMEDRVSTQPEQTFQILDEPGVCVLVLDRDMQVIWANAYASDLLDARKEELLGCDVSRVFDTHLAPLVQGGEGVQSLTTAICSGVVVPRLDLPVQSAHGEEEWFTCSSQKMERGPWTGMWVLRMRNVTDWKVGSGIRTLHRIFHLIEADDLPLEDLLAEVTRTLPPGFRDSGRIGVRITYGDAVYTHRYQKTPWKATANLQVEGREVGYIEVVCPPGSLPHQKSAFTAEEHHLLQVVADMLGRAIGRSENEKWHRMFARNFQGIAYQAKVDFEPVFVGGAVETITGYTADEFLTGTVRWDAVVHPDDLPRLQEEIDSLQAIRGSSVDRIYRILRRDDTVRWIRDLVWNVCGDDGTPVLIQGVIQDVTDRKQKNEGLLSANRQLQVLNQIMGVSASSLSLDELLETSLIKTLDLLDFDVGLTYLVNPERTTALIRSHHMVPGKYLSRNRVIKIHHWPWNFIFIAGQPRYIELRNRPGTVEGGVLTSLEASALACIPILAESVVVGALFVGSRERQGLEDEERRLLEAIGKEIGSGVLRSMLHKRLEAAHRETNLYLDIMTHDIKNAENVASLYCDLLIDILEGDAAGYARSLRESIRKSTSILQNVATIRRILQESPDLKPVRLGHVVRVELDRIPEVDISFEDSPVEVWADDLLPEIFRNLIGNAARFGGPDVRIAIRVEDRPGDEDVVVAVEDTGPGIPDEIKETIFYRFQRGGAQGYGEGLGLYIAGMLVERYGGQIWVEDRVEGRPYLGASLRFTLRKVAAGERDG</sequence>
<dbReference type="Pfam" id="PF08447">
    <property type="entry name" value="PAS_3"/>
    <property type="match status" value="1"/>
</dbReference>
<dbReference type="Pfam" id="PF08448">
    <property type="entry name" value="PAS_4"/>
    <property type="match status" value="1"/>
</dbReference>
<dbReference type="GO" id="GO:0004673">
    <property type="term" value="F:protein histidine kinase activity"/>
    <property type="evidence" value="ECO:0007669"/>
    <property type="project" value="UniProtKB-EC"/>
</dbReference>
<dbReference type="InterPro" id="IPR000014">
    <property type="entry name" value="PAS"/>
</dbReference>
<dbReference type="Proteomes" id="UP000737555">
    <property type="component" value="Unassembled WGS sequence"/>
</dbReference>
<evidence type="ECO:0000256" key="1">
    <source>
        <dbReference type="ARBA" id="ARBA00000085"/>
    </source>
</evidence>
<evidence type="ECO:0000259" key="7">
    <source>
        <dbReference type="PROSITE" id="PS50112"/>
    </source>
</evidence>
<dbReference type="InterPro" id="IPR036890">
    <property type="entry name" value="HATPase_C_sf"/>
</dbReference>
<dbReference type="EMBL" id="JABMJE010000088">
    <property type="protein sequence ID" value="NQS78425.1"/>
    <property type="molecule type" value="Genomic_DNA"/>
</dbReference>
<dbReference type="Pfam" id="PF02518">
    <property type="entry name" value="HATPase_c"/>
    <property type="match status" value="1"/>
</dbReference>
<dbReference type="InterPro" id="IPR013655">
    <property type="entry name" value="PAS_fold_3"/>
</dbReference>
<dbReference type="PRINTS" id="PR00344">
    <property type="entry name" value="BCTRLSENSOR"/>
</dbReference>
<evidence type="ECO:0000313" key="9">
    <source>
        <dbReference type="EMBL" id="NQS78425.1"/>
    </source>
</evidence>
<keyword evidence="5" id="KW-0418">Kinase</keyword>
<dbReference type="SUPFAM" id="SSF55781">
    <property type="entry name" value="GAF domain-like"/>
    <property type="match status" value="1"/>
</dbReference>
<dbReference type="SMART" id="SM00086">
    <property type="entry name" value="PAC"/>
    <property type="match status" value="1"/>
</dbReference>
<dbReference type="PANTHER" id="PTHR43304:SF1">
    <property type="entry name" value="PAC DOMAIN-CONTAINING PROTEIN"/>
    <property type="match status" value="1"/>
</dbReference>
<comment type="catalytic activity">
    <reaction evidence="1">
        <text>ATP + protein L-histidine = ADP + protein N-phospho-L-histidine.</text>
        <dbReference type="EC" id="2.7.13.3"/>
    </reaction>
</comment>
<organism evidence="9 10">
    <name type="scientific">Methanoculleus bourgensis</name>
    <dbReference type="NCBI Taxonomy" id="83986"/>
    <lineage>
        <taxon>Archaea</taxon>
        <taxon>Methanobacteriati</taxon>
        <taxon>Methanobacteriota</taxon>
        <taxon>Stenosarchaea group</taxon>
        <taxon>Methanomicrobia</taxon>
        <taxon>Methanomicrobiales</taxon>
        <taxon>Methanomicrobiaceae</taxon>
        <taxon>Methanoculleus</taxon>
    </lineage>
</organism>
<dbReference type="InterPro" id="IPR052162">
    <property type="entry name" value="Sensor_kinase/Photoreceptor"/>
</dbReference>
<evidence type="ECO:0000259" key="8">
    <source>
        <dbReference type="PROSITE" id="PS50113"/>
    </source>
</evidence>
<dbReference type="CDD" id="cd00130">
    <property type="entry name" value="PAS"/>
    <property type="match status" value="1"/>
</dbReference>
<dbReference type="AlphaFoldDB" id="A0A8T7H6X2"/>
<dbReference type="InterPro" id="IPR035965">
    <property type="entry name" value="PAS-like_dom_sf"/>
</dbReference>
<dbReference type="InterPro" id="IPR003018">
    <property type="entry name" value="GAF"/>
</dbReference>
<dbReference type="InterPro" id="IPR004358">
    <property type="entry name" value="Sig_transdc_His_kin-like_C"/>
</dbReference>
<proteinExistence type="predicted"/>
<dbReference type="InterPro" id="IPR029016">
    <property type="entry name" value="GAF-like_dom_sf"/>
</dbReference>
<gene>
    <name evidence="9" type="ORF">HQQ74_06940</name>
</gene>
<dbReference type="SMART" id="SM00387">
    <property type="entry name" value="HATPase_c"/>
    <property type="match status" value="1"/>
</dbReference>
<name>A0A8T7H6X2_9EURY</name>
<dbReference type="PANTHER" id="PTHR43304">
    <property type="entry name" value="PHYTOCHROME-LIKE PROTEIN CPH1"/>
    <property type="match status" value="1"/>
</dbReference>
<dbReference type="InterPro" id="IPR003594">
    <property type="entry name" value="HATPase_dom"/>
</dbReference>
<dbReference type="PROSITE" id="PS50109">
    <property type="entry name" value="HIS_KIN"/>
    <property type="match status" value="1"/>
</dbReference>
<reference evidence="9" key="1">
    <citation type="submission" date="2020-05" db="EMBL/GenBank/DDBJ databases">
        <title>The first insight into the ecology of ammonia-tolerant syntrophic propionate oxidizing bacteria.</title>
        <authorList>
            <person name="Singh A."/>
            <person name="Schnurer A."/>
            <person name="Westerholm M."/>
        </authorList>
    </citation>
    <scope>NUCLEOTIDE SEQUENCE</scope>
    <source>
        <strain evidence="9">MAG54</strain>
    </source>
</reference>
<keyword evidence="3" id="KW-0597">Phosphoprotein</keyword>
<dbReference type="PROSITE" id="PS50112">
    <property type="entry name" value="PAS"/>
    <property type="match status" value="1"/>
</dbReference>
<evidence type="ECO:0000256" key="3">
    <source>
        <dbReference type="ARBA" id="ARBA00022553"/>
    </source>
</evidence>
<feature type="domain" description="PAC" evidence="8">
    <location>
        <begin position="327"/>
        <end position="379"/>
    </location>
</feature>